<keyword evidence="1" id="KW-0812">Transmembrane</keyword>
<evidence type="ECO:0008006" key="6">
    <source>
        <dbReference type="Google" id="ProtNLM"/>
    </source>
</evidence>
<proteinExistence type="predicted"/>
<feature type="transmembrane region" description="Helical" evidence="1">
    <location>
        <begin position="12"/>
        <end position="29"/>
    </location>
</feature>
<dbReference type="RefSeq" id="WP_120637884.1">
    <property type="nucleotide sequence ID" value="NZ_RAQU01000037.1"/>
</dbReference>
<dbReference type="EMBL" id="RAQU01000037">
    <property type="protein sequence ID" value="RKK04655.1"/>
    <property type="molecule type" value="Genomic_DNA"/>
</dbReference>
<accession>A0A3A9JJC2</accession>
<evidence type="ECO:0000313" key="3">
    <source>
        <dbReference type="EMBL" id="RMI19341.1"/>
    </source>
</evidence>
<dbReference type="PANTHER" id="PTHR40078:SF1">
    <property type="entry name" value="INTEGRAL MEMBRANE PROTEIN"/>
    <property type="match status" value="1"/>
</dbReference>
<reference evidence="2 5" key="1">
    <citation type="submission" date="2018-09" db="EMBL/GenBank/DDBJ databases">
        <title>Roseomonas sp. nov., isolated from feces of Tibetan antelopes in the Qinghai-Tibet plateau, China.</title>
        <authorList>
            <person name="Tian Z."/>
        </authorList>
    </citation>
    <scope>NUCLEOTIDE SEQUENCE [LARGE SCALE GENOMIC DNA]</scope>
    <source>
        <strain evidence="3 4">Z23</strain>
        <strain evidence="2 5">Z24</strain>
    </source>
</reference>
<dbReference type="OrthoDB" id="154912at2"/>
<keyword evidence="4" id="KW-1185">Reference proteome</keyword>
<feature type="transmembrane region" description="Helical" evidence="1">
    <location>
        <begin position="76"/>
        <end position="97"/>
    </location>
</feature>
<evidence type="ECO:0000313" key="2">
    <source>
        <dbReference type="EMBL" id="RKK04655.1"/>
    </source>
</evidence>
<evidence type="ECO:0000313" key="5">
    <source>
        <dbReference type="Proteomes" id="UP000278036"/>
    </source>
</evidence>
<name>A0A3A9JJC2_9PROT</name>
<dbReference type="Proteomes" id="UP000274097">
    <property type="component" value="Unassembled WGS sequence"/>
</dbReference>
<keyword evidence="1" id="KW-1133">Transmembrane helix</keyword>
<dbReference type="Proteomes" id="UP000278036">
    <property type="component" value="Unassembled WGS sequence"/>
</dbReference>
<evidence type="ECO:0000256" key="1">
    <source>
        <dbReference type="SAM" id="Phobius"/>
    </source>
</evidence>
<dbReference type="InParanoid" id="A0A3A9JJC2"/>
<organism evidence="2 5">
    <name type="scientific">Teichococcus wenyumeiae</name>
    <dbReference type="NCBI Taxonomy" id="2478470"/>
    <lineage>
        <taxon>Bacteria</taxon>
        <taxon>Pseudomonadati</taxon>
        <taxon>Pseudomonadota</taxon>
        <taxon>Alphaproteobacteria</taxon>
        <taxon>Acetobacterales</taxon>
        <taxon>Roseomonadaceae</taxon>
        <taxon>Roseomonas</taxon>
    </lineage>
</organism>
<keyword evidence="1" id="KW-0472">Membrane</keyword>
<dbReference type="EMBL" id="RFLX01000021">
    <property type="protein sequence ID" value="RMI19341.1"/>
    <property type="molecule type" value="Genomic_DNA"/>
</dbReference>
<evidence type="ECO:0000313" key="4">
    <source>
        <dbReference type="Proteomes" id="UP000274097"/>
    </source>
</evidence>
<dbReference type="Pfam" id="PF19700">
    <property type="entry name" value="DUF6198"/>
    <property type="match status" value="1"/>
</dbReference>
<feature type="transmembrane region" description="Helical" evidence="1">
    <location>
        <begin position="109"/>
        <end position="130"/>
    </location>
</feature>
<dbReference type="InterPro" id="IPR038750">
    <property type="entry name" value="YczE/YyaS-like"/>
</dbReference>
<dbReference type="AlphaFoldDB" id="A0A3A9JJC2"/>
<protein>
    <recommendedName>
        <fullName evidence="6">YitT family protein</fullName>
    </recommendedName>
</protein>
<dbReference type="PANTHER" id="PTHR40078">
    <property type="entry name" value="INTEGRAL MEMBRANE PROTEIN-RELATED"/>
    <property type="match status" value="1"/>
</dbReference>
<gene>
    <name evidence="2" type="ORF">D6Z83_08330</name>
    <name evidence="3" type="ORF">EBE87_20745</name>
</gene>
<comment type="caution">
    <text evidence="2">The sequence shown here is derived from an EMBL/GenBank/DDBJ whole genome shotgun (WGS) entry which is preliminary data.</text>
</comment>
<feature type="transmembrane region" description="Helical" evidence="1">
    <location>
        <begin position="49"/>
        <end position="69"/>
    </location>
</feature>
<sequence>MFAHDRLRTRLFQLFWGLSLYGISMAMMVRADLGLDPWDVLHQGLAPRIGLSFGLTVNLLGLVVLALWWPLRQRPGLGTVLNILVIGTVTDVALALIPSPDSYATRFALLGFGILLNGLAGGAYIGAGLGPGPRDGLMTGLCQRTGLPVKLVRTAIELAVLAVGWVLGGTVGLGTVLYAVSIGWVVHHALPFFTIDKARGHNTPVRS</sequence>